<reference evidence="2 3" key="1">
    <citation type="journal article" date="2019" name="PLoS Negl. Trop. Dis.">
        <title>Revisiting the worldwide diversity of Leptospira species in the environment.</title>
        <authorList>
            <person name="Vincent A.T."/>
            <person name="Schiettekatte O."/>
            <person name="Bourhy P."/>
            <person name="Veyrier F.J."/>
            <person name="Picardeau M."/>
        </authorList>
    </citation>
    <scope>NUCLEOTIDE SEQUENCE [LARGE SCALE GENOMIC DNA]</scope>
    <source>
        <strain evidence="2 3">201702445</strain>
    </source>
</reference>
<dbReference type="RefSeq" id="WP_135573267.1">
    <property type="nucleotide sequence ID" value="NZ_RQGK01000065.1"/>
</dbReference>
<dbReference type="EMBL" id="RQGM01000062">
    <property type="protein sequence ID" value="TGL81216.1"/>
    <property type="molecule type" value="Genomic_DNA"/>
</dbReference>
<comment type="caution">
    <text evidence="2">The sequence shown here is derived from an EMBL/GenBank/DDBJ whole genome shotgun (WGS) entry which is preliminary data.</text>
</comment>
<dbReference type="Gene3D" id="3.40.630.30">
    <property type="match status" value="1"/>
</dbReference>
<evidence type="ECO:0000313" key="2">
    <source>
        <dbReference type="EMBL" id="TGL81216.1"/>
    </source>
</evidence>
<dbReference type="InterPro" id="IPR000182">
    <property type="entry name" value="GNAT_dom"/>
</dbReference>
<dbReference type="InterPro" id="IPR016181">
    <property type="entry name" value="Acyl_CoA_acyltransferase"/>
</dbReference>
<dbReference type="GO" id="GO:0016747">
    <property type="term" value="F:acyltransferase activity, transferring groups other than amino-acyl groups"/>
    <property type="evidence" value="ECO:0007669"/>
    <property type="project" value="InterPro"/>
</dbReference>
<dbReference type="AlphaFoldDB" id="A0A6N4QTL6"/>
<dbReference type="Pfam" id="PF13302">
    <property type="entry name" value="Acetyltransf_3"/>
    <property type="match status" value="1"/>
</dbReference>
<accession>A0A6N4QTL6</accession>
<feature type="domain" description="N-acetyltransferase" evidence="1">
    <location>
        <begin position="6"/>
        <end position="164"/>
    </location>
</feature>
<evidence type="ECO:0000259" key="1">
    <source>
        <dbReference type="PROSITE" id="PS51186"/>
    </source>
</evidence>
<sequence length="171" mass="19620">MNQMNLRLEPISESHAPSLAVHANSENLFLGLRGAFPFPYQLSDSLDFIRACLRDSRSRTFAIVFEENAIGIITLIFKDDVYRFNGEIGYWIGEKFWNRGITTQAISYILNIAYTEHGLHRIYAEVFSNRPASARALEKNGFVLDGTSKEAVFKNGTFLDQWIYSRLRDRS</sequence>
<name>A0A6N4QTL6_9LEPT</name>
<proteinExistence type="predicted"/>
<gene>
    <name evidence="2" type="ORF">EHQ83_15275</name>
</gene>
<protein>
    <submittedName>
        <fullName evidence="2">N-acetyltransferase</fullName>
    </submittedName>
</protein>
<keyword evidence="2" id="KW-0808">Transferase</keyword>
<dbReference type="SUPFAM" id="SSF55729">
    <property type="entry name" value="Acyl-CoA N-acyltransferases (Nat)"/>
    <property type="match status" value="1"/>
</dbReference>
<dbReference type="PANTHER" id="PTHR43328:SF1">
    <property type="entry name" value="N-ACETYLTRANSFERASE DOMAIN-CONTAINING PROTEIN"/>
    <property type="match status" value="1"/>
</dbReference>
<dbReference type="PROSITE" id="PS51186">
    <property type="entry name" value="GNAT"/>
    <property type="match status" value="1"/>
</dbReference>
<organism evidence="2 3">
    <name type="scientific">Leptospira yasudae</name>
    <dbReference type="NCBI Taxonomy" id="2202201"/>
    <lineage>
        <taxon>Bacteria</taxon>
        <taxon>Pseudomonadati</taxon>
        <taxon>Spirochaetota</taxon>
        <taxon>Spirochaetia</taxon>
        <taxon>Leptospirales</taxon>
        <taxon>Leptospiraceae</taxon>
        <taxon>Leptospira</taxon>
    </lineage>
</organism>
<dbReference type="PANTHER" id="PTHR43328">
    <property type="entry name" value="ACETYLTRANSFERASE-RELATED"/>
    <property type="match status" value="1"/>
</dbReference>
<dbReference type="Proteomes" id="UP000297613">
    <property type="component" value="Unassembled WGS sequence"/>
</dbReference>
<evidence type="ECO:0000313" key="3">
    <source>
        <dbReference type="Proteomes" id="UP000297613"/>
    </source>
</evidence>